<gene>
    <name evidence="11" type="ORF">A3Q56_06303</name>
</gene>
<dbReference type="GO" id="GO:0006357">
    <property type="term" value="P:regulation of transcription by RNA polymerase II"/>
    <property type="evidence" value="ECO:0007669"/>
    <property type="project" value="TreeGrafter"/>
</dbReference>
<dbReference type="InterPro" id="IPR013087">
    <property type="entry name" value="Znf_C2H2_type"/>
</dbReference>
<name>A0A177AXR1_9BILA</name>
<dbReference type="Gene3D" id="3.30.160.60">
    <property type="entry name" value="Classic Zinc Finger"/>
    <property type="match status" value="3"/>
</dbReference>
<sequence length="301" mass="34495">MENYELPFKCRYKGCNLRFRQINHMKVHFKSHSTARPYLCPVESCGCNFKHSWNLKGHMRAHKAKPNKLKKNFTMNKKASLIESISETNLQPCMKCAYCERPFVTLAGLFKHESTHTETKDTTTSCHDCGKEYKSNQALANHVEAEHKFDKVPRKMRENGSSRNASKSYEEATIDDEFDGVNINDTSFTNSAYIVDHTYEKNENLHDTQDDTSIFEIIKNQCTMIDCFSTLKELMTNQENKINELSAKVSVLLADRQKKNIILYNRPKASSDINIIPNPVLLLSPKTNNENGDIKPDVCKG</sequence>
<keyword evidence="9" id="KW-0175">Coiled coil</keyword>
<keyword evidence="2" id="KW-0479">Metal-binding</keyword>
<dbReference type="SMART" id="SM00355">
    <property type="entry name" value="ZnF_C2H2"/>
    <property type="match status" value="4"/>
</dbReference>
<protein>
    <recommendedName>
        <fullName evidence="10">C2H2-type domain-containing protein</fullName>
    </recommendedName>
</protein>
<dbReference type="PROSITE" id="PS50157">
    <property type="entry name" value="ZINC_FINGER_C2H2_2"/>
    <property type="match status" value="4"/>
</dbReference>
<dbReference type="PROSITE" id="PS00028">
    <property type="entry name" value="ZINC_FINGER_C2H2_1"/>
    <property type="match status" value="4"/>
</dbReference>
<dbReference type="Proteomes" id="UP000078046">
    <property type="component" value="Unassembled WGS sequence"/>
</dbReference>
<proteinExistence type="predicted"/>
<evidence type="ECO:0000313" key="11">
    <source>
        <dbReference type="EMBL" id="OAF65974.1"/>
    </source>
</evidence>
<evidence type="ECO:0000259" key="10">
    <source>
        <dbReference type="PROSITE" id="PS50157"/>
    </source>
</evidence>
<accession>A0A177AXR1</accession>
<feature type="domain" description="C2H2-type" evidence="10">
    <location>
        <begin position="124"/>
        <end position="152"/>
    </location>
</feature>
<feature type="coiled-coil region" evidence="9">
    <location>
        <begin position="228"/>
        <end position="255"/>
    </location>
</feature>
<evidence type="ECO:0000256" key="9">
    <source>
        <dbReference type="SAM" id="Coils"/>
    </source>
</evidence>
<dbReference type="OrthoDB" id="7788172at2759"/>
<evidence type="ECO:0000256" key="4">
    <source>
        <dbReference type="ARBA" id="ARBA00022833"/>
    </source>
</evidence>
<dbReference type="PANTHER" id="PTHR46179:SF13">
    <property type="entry name" value="C2H2-TYPE DOMAIN-CONTAINING PROTEIN"/>
    <property type="match status" value="1"/>
</dbReference>
<keyword evidence="6" id="KW-0804">Transcription</keyword>
<organism evidence="11 12">
    <name type="scientific">Intoshia linei</name>
    <dbReference type="NCBI Taxonomy" id="1819745"/>
    <lineage>
        <taxon>Eukaryota</taxon>
        <taxon>Metazoa</taxon>
        <taxon>Spiralia</taxon>
        <taxon>Lophotrochozoa</taxon>
        <taxon>Mesozoa</taxon>
        <taxon>Orthonectida</taxon>
        <taxon>Rhopaluridae</taxon>
        <taxon>Intoshia</taxon>
    </lineage>
</organism>
<keyword evidence="3 8" id="KW-0863">Zinc-finger</keyword>
<evidence type="ECO:0000256" key="8">
    <source>
        <dbReference type="PROSITE-ProRule" id="PRU00042"/>
    </source>
</evidence>
<dbReference type="SUPFAM" id="SSF57667">
    <property type="entry name" value="beta-beta-alpha zinc fingers"/>
    <property type="match status" value="2"/>
</dbReference>
<evidence type="ECO:0000313" key="12">
    <source>
        <dbReference type="Proteomes" id="UP000078046"/>
    </source>
</evidence>
<dbReference type="PANTHER" id="PTHR46179">
    <property type="entry name" value="ZINC FINGER PROTEIN"/>
    <property type="match status" value="1"/>
</dbReference>
<feature type="domain" description="C2H2-type" evidence="10">
    <location>
        <begin position="8"/>
        <end position="37"/>
    </location>
</feature>
<reference evidence="11 12" key="1">
    <citation type="submission" date="2016-04" db="EMBL/GenBank/DDBJ databases">
        <title>The genome of Intoshia linei affirms orthonectids as highly simplified spiralians.</title>
        <authorList>
            <person name="Mikhailov K.V."/>
            <person name="Slusarev G.S."/>
            <person name="Nikitin M.A."/>
            <person name="Logacheva M.D."/>
            <person name="Penin A."/>
            <person name="Aleoshin V."/>
            <person name="Panchin Y.V."/>
        </authorList>
    </citation>
    <scope>NUCLEOTIDE SEQUENCE [LARGE SCALE GENOMIC DNA]</scope>
    <source>
        <strain evidence="11">Intl2013</strain>
        <tissue evidence="11">Whole animal</tissue>
    </source>
</reference>
<evidence type="ECO:0000256" key="7">
    <source>
        <dbReference type="ARBA" id="ARBA00023242"/>
    </source>
</evidence>
<keyword evidence="4" id="KW-0862">Zinc</keyword>
<keyword evidence="5" id="KW-0805">Transcription regulation</keyword>
<dbReference type="AlphaFoldDB" id="A0A177AXR1"/>
<dbReference type="GO" id="GO:0008270">
    <property type="term" value="F:zinc ion binding"/>
    <property type="evidence" value="ECO:0007669"/>
    <property type="project" value="UniProtKB-KW"/>
</dbReference>
<evidence type="ECO:0000256" key="6">
    <source>
        <dbReference type="ARBA" id="ARBA00023163"/>
    </source>
</evidence>
<comment type="caution">
    <text evidence="11">The sequence shown here is derived from an EMBL/GenBank/DDBJ whole genome shotgun (WGS) entry which is preliminary data.</text>
</comment>
<keyword evidence="12" id="KW-1185">Reference proteome</keyword>
<evidence type="ECO:0000256" key="2">
    <source>
        <dbReference type="ARBA" id="ARBA00022723"/>
    </source>
</evidence>
<feature type="domain" description="C2H2-type" evidence="10">
    <location>
        <begin position="94"/>
        <end position="121"/>
    </location>
</feature>
<dbReference type="EMBL" id="LWCA01001079">
    <property type="protein sequence ID" value="OAF65974.1"/>
    <property type="molecule type" value="Genomic_DNA"/>
</dbReference>
<dbReference type="Pfam" id="PF00096">
    <property type="entry name" value="zf-C2H2"/>
    <property type="match status" value="3"/>
</dbReference>
<evidence type="ECO:0000256" key="5">
    <source>
        <dbReference type="ARBA" id="ARBA00023015"/>
    </source>
</evidence>
<keyword evidence="7" id="KW-0539">Nucleus</keyword>
<comment type="subcellular location">
    <subcellularLocation>
        <location evidence="1">Nucleus</location>
    </subcellularLocation>
</comment>
<feature type="domain" description="C2H2-type" evidence="10">
    <location>
        <begin position="38"/>
        <end position="67"/>
    </location>
</feature>
<evidence type="ECO:0000256" key="3">
    <source>
        <dbReference type="ARBA" id="ARBA00022771"/>
    </source>
</evidence>
<dbReference type="InterPro" id="IPR051061">
    <property type="entry name" value="Zinc_finger_trans_reg"/>
</dbReference>
<dbReference type="InterPro" id="IPR036236">
    <property type="entry name" value="Znf_C2H2_sf"/>
</dbReference>
<dbReference type="GO" id="GO:0005634">
    <property type="term" value="C:nucleus"/>
    <property type="evidence" value="ECO:0007669"/>
    <property type="project" value="UniProtKB-SubCell"/>
</dbReference>
<evidence type="ECO:0000256" key="1">
    <source>
        <dbReference type="ARBA" id="ARBA00004123"/>
    </source>
</evidence>